<dbReference type="InterPro" id="IPR027379">
    <property type="entry name" value="CLS_N"/>
</dbReference>
<evidence type="ECO:0000259" key="8">
    <source>
        <dbReference type="Pfam" id="PF13396"/>
    </source>
</evidence>
<evidence type="ECO:0000259" key="7">
    <source>
        <dbReference type="Pfam" id="PF09851"/>
    </source>
</evidence>
<dbReference type="Pfam" id="PF13396">
    <property type="entry name" value="PLDc_N"/>
    <property type="match status" value="1"/>
</dbReference>
<evidence type="ECO:0000313" key="10">
    <source>
        <dbReference type="Proteomes" id="UP000198677"/>
    </source>
</evidence>
<proteinExistence type="predicted"/>
<evidence type="ECO:0000313" key="9">
    <source>
        <dbReference type="EMBL" id="SEK55413.1"/>
    </source>
</evidence>
<keyword evidence="2" id="KW-1003">Cell membrane</keyword>
<protein>
    <submittedName>
        <fullName evidence="9">Phospholipase_D-nuclease N-terminal</fullName>
    </submittedName>
</protein>
<gene>
    <name evidence="9" type="ORF">SAMN05444583_102271</name>
</gene>
<evidence type="ECO:0000256" key="6">
    <source>
        <dbReference type="SAM" id="Phobius"/>
    </source>
</evidence>
<dbReference type="OrthoDB" id="7596142at2"/>
<dbReference type="Proteomes" id="UP000198677">
    <property type="component" value="Unassembled WGS sequence"/>
</dbReference>
<sequence length="129" mass="14465">MNDVNSFWDFLWLIIITFAFVAYLMLLFSIIGDLFRDHKLSGWWKAVWVFFLIFLPFITALIYLIARGDSMTKRSIAAAQHLKDEQDAYIKNVAGGKSPADQIADAKALLDSGAITEAEFTALKGKALS</sequence>
<name>A0A1H7HYI1_9NOCA</name>
<evidence type="ECO:0000256" key="4">
    <source>
        <dbReference type="ARBA" id="ARBA00022989"/>
    </source>
</evidence>
<evidence type="ECO:0000256" key="1">
    <source>
        <dbReference type="ARBA" id="ARBA00004651"/>
    </source>
</evidence>
<dbReference type="Pfam" id="PF09851">
    <property type="entry name" value="SHOCT"/>
    <property type="match status" value="1"/>
</dbReference>
<organism evidence="9 10">
    <name type="scientific">Rhodococcus maanshanensis</name>
    <dbReference type="NCBI Taxonomy" id="183556"/>
    <lineage>
        <taxon>Bacteria</taxon>
        <taxon>Bacillati</taxon>
        <taxon>Actinomycetota</taxon>
        <taxon>Actinomycetes</taxon>
        <taxon>Mycobacteriales</taxon>
        <taxon>Nocardiaceae</taxon>
        <taxon>Rhodococcus</taxon>
    </lineage>
</organism>
<keyword evidence="10" id="KW-1185">Reference proteome</keyword>
<accession>A0A1H7HYI1</accession>
<dbReference type="InterPro" id="IPR018649">
    <property type="entry name" value="SHOCT"/>
</dbReference>
<feature type="domain" description="SHOCT" evidence="7">
    <location>
        <begin position="101"/>
        <end position="127"/>
    </location>
</feature>
<dbReference type="AlphaFoldDB" id="A0A1H7HYI1"/>
<keyword evidence="3 6" id="KW-0812">Transmembrane</keyword>
<evidence type="ECO:0000256" key="3">
    <source>
        <dbReference type="ARBA" id="ARBA00022692"/>
    </source>
</evidence>
<keyword evidence="5 6" id="KW-0472">Membrane</keyword>
<feature type="transmembrane region" description="Helical" evidence="6">
    <location>
        <begin position="43"/>
        <end position="66"/>
    </location>
</feature>
<keyword evidence="4 6" id="KW-1133">Transmembrane helix</keyword>
<dbReference type="EMBL" id="FOAW01000002">
    <property type="protein sequence ID" value="SEK55413.1"/>
    <property type="molecule type" value="Genomic_DNA"/>
</dbReference>
<comment type="subcellular location">
    <subcellularLocation>
        <location evidence="1">Cell membrane</location>
        <topology evidence="1">Multi-pass membrane protein</topology>
    </subcellularLocation>
</comment>
<reference evidence="10" key="1">
    <citation type="submission" date="2016-10" db="EMBL/GenBank/DDBJ databases">
        <authorList>
            <person name="Varghese N."/>
            <person name="Submissions S."/>
        </authorList>
    </citation>
    <scope>NUCLEOTIDE SEQUENCE [LARGE SCALE GENOMIC DNA]</scope>
    <source>
        <strain evidence="10">DSM 44675</strain>
    </source>
</reference>
<evidence type="ECO:0000256" key="5">
    <source>
        <dbReference type="ARBA" id="ARBA00023136"/>
    </source>
</evidence>
<dbReference type="GO" id="GO:0005886">
    <property type="term" value="C:plasma membrane"/>
    <property type="evidence" value="ECO:0007669"/>
    <property type="project" value="UniProtKB-SubCell"/>
</dbReference>
<feature type="transmembrane region" description="Helical" evidence="6">
    <location>
        <begin position="7"/>
        <end position="31"/>
    </location>
</feature>
<feature type="domain" description="Cardiolipin synthase N-terminal" evidence="8">
    <location>
        <begin position="22"/>
        <end position="67"/>
    </location>
</feature>
<evidence type="ECO:0000256" key="2">
    <source>
        <dbReference type="ARBA" id="ARBA00022475"/>
    </source>
</evidence>